<dbReference type="PROSITE" id="PS51819">
    <property type="entry name" value="VOC"/>
    <property type="match status" value="2"/>
</dbReference>
<sequence length="322" mass="36204">MELLGLHHVSILTGKAEKNYEFYTKILGMRLVKKTVNQDNTESYHLFYADAEGTPGTDVTFFDIPHLGQTYRGTSDISTVSLRVVNSDSLLFWKERFKQYGVEHDDIQKRANRDTLAFIDFEGTCLILVADNGEKGVRAGVPWQRDDIPLQHAIIGLGPVTLTVGIAEPTIGVLTEVMGFRFVGSYPSLEGNHPDILIYATGEGGSGAEVHIETRPDLPRARLGRGGVHHVAFRVPNEEEYDQWAVRLKDYRLPNSGKVERYYFKALYFREPNGILFELSTDTPGFTADEPMETMGGKLALPPFLEPNRKEIEEKLRSLDIN</sequence>
<dbReference type="PANTHER" id="PTHR36110">
    <property type="entry name" value="RING-CLEAVING DIOXYGENASE MHQE-RELATED"/>
    <property type="match status" value="1"/>
</dbReference>
<feature type="domain" description="VOC" evidence="1">
    <location>
        <begin position="5"/>
        <end position="131"/>
    </location>
</feature>
<keyword evidence="2" id="KW-0560">Oxidoreductase</keyword>
<protein>
    <submittedName>
        <fullName evidence="2">Ring-cleaving dioxygenase</fullName>
    </submittedName>
</protein>
<dbReference type="InterPro" id="IPR029068">
    <property type="entry name" value="Glyas_Bleomycin-R_OHBP_Dase"/>
</dbReference>
<gene>
    <name evidence="2" type="ORF">ACFFIX_15495</name>
</gene>
<comment type="caution">
    <text evidence="2">The sequence shown here is derived from an EMBL/GenBank/DDBJ whole genome shotgun (WGS) entry which is preliminary data.</text>
</comment>
<dbReference type="PANTHER" id="PTHR36110:SF4">
    <property type="entry name" value="RING-CLEAVING DIOXYGENASE MHQA-RELATED"/>
    <property type="match status" value="1"/>
</dbReference>
<reference evidence="2 3" key="1">
    <citation type="submission" date="2024-09" db="EMBL/GenBank/DDBJ databases">
        <authorList>
            <person name="Sun Q."/>
            <person name="Mori K."/>
        </authorList>
    </citation>
    <scope>NUCLEOTIDE SEQUENCE [LARGE SCALE GENOMIC DNA]</scope>
    <source>
        <strain evidence="2 3">CCM 7228</strain>
    </source>
</reference>
<keyword evidence="3" id="KW-1185">Reference proteome</keyword>
<keyword evidence="2" id="KW-0223">Dioxygenase</keyword>
<dbReference type="InterPro" id="IPR052537">
    <property type="entry name" value="Extradiol_RC_dioxygenase"/>
</dbReference>
<evidence type="ECO:0000313" key="3">
    <source>
        <dbReference type="Proteomes" id="UP001589854"/>
    </source>
</evidence>
<evidence type="ECO:0000259" key="1">
    <source>
        <dbReference type="PROSITE" id="PS51819"/>
    </source>
</evidence>
<name>A0ABV6GGM4_9BACI</name>
<dbReference type="GO" id="GO:0051213">
    <property type="term" value="F:dioxygenase activity"/>
    <property type="evidence" value="ECO:0007669"/>
    <property type="project" value="UniProtKB-KW"/>
</dbReference>
<feature type="domain" description="VOC" evidence="1">
    <location>
        <begin position="156"/>
        <end position="282"/>
    </location>
</feature>
<dbReference type="CDD" id="cd08347">
    <property type="entry name" value="PcpA_C_like"/>
    <property type="match status" value="1"/>
</dbReference>
<proteinExistence type="predicted"/>
<dbReference type="SUPFAM" id="SSF54593">
    <property type="entry name" value="Glyoxalase/Bleomycin resistance protein/Dihydroxybiphenyl dioxygenase"/>
    <property type="match status" value="1"/>
</dbReference>
<organism evidence="2 3">
    <name type="scientific">Metabacillus herbersteinensis</name>
    <dbReference type="NCBI Taxonomy" id="283816"/>
    <lineage>
        <taxon>Bacteria</taxon>
        <taxon>Bacillati</taxon>
        <taxon>Bacillota</taxon>
        <taxon>Bacilli</taxon>
        <taxon>Bacillales</taxon>
        <taxon>Bacillaceae</taxon>
        <taxon>Metabacillus</taxon>
    </lineage>
</organism>
<dbReference type="Gene3D" id="3.10.180.10">
    <property type="entry name" value="2,3-Dihydroxybiphenyl 1,2-Dioxygenase, domain 1"/>
    <property type="match status" value="2"/>
</dbReference>
<accession>A0ABV6GGM4</accession>
<evidence type="ECO:0000313" key="2">
    <source>
        <dbReference type="EMBL" id="MFC0272838.1"/>
    </source>
</evidence>
<dbReference type="Pfam" id="PF00903">
    <property type="entry name" value="Glyoxalase"/>
    <property type="match status" value="2"/>
</dbReference>
<dbReference type="Proteomes" id="UP001589854">
    <property type="component" value="Unassembled WGS sequence"/>
</dbReference>
<dbReference type="InterPro" id="IPR037523">
    <property type="entry name" value="VOC_core"/>
</dbReference>
<dbReference type="RefSeq" id="WP_378935555.1">
    <property type="nucleotide sequence ID" value="NZ_JBHLVO010000013.1"/>
</dbReference>
<dbReference type="EMBL" id="JBHLVO010000013">
    <property type="protein sequence ID" value="MFC0272838.1"/>
    <property type="molecule type" value="Genomic_DNA"/>
</dbReference>
<dbReference type="InterPro" id="IPR004360">
    <property type="entry name" value="Glyas_Fos-R_dOase_dom"/>
</dbReference>